<protein>
    <submittedName>
        <fullName evidence="8">Zinc c2h2 type domain-containing protein</fullName>
    </submittedName>
</protein>
<dbReference type="VEuPathDB" id="ToxoDB:CSUI_006342"/>
<evidence type="ECO:0000256" key="3">
    <source>
        <dbReference type="ARBA" id="ARBA00022771"/>
    </source>
</evidence>
<keyword evidence="3 6" id="KW-0863">Zinc-finger</keyword>
<dbReference type="PANTHER" id="PTHR23215">
    <property type="entry name" value="ZINC FINGER PROTEIN 207"/>
    <property type="match status" value="1"/>
</dbReference>
<dbReference type="PANTHER" id="PTHR23215:SF0">
    <property type="entry name" value="BUB3-INTERACTING AND GLEBS MOTIF-CONTAINING PROTEIN ZNF207"/>
    <property type="match status" value="1"/>
</dbReference>
<name>A0A2C6KS48_9APIC</name>
<keyword evidence="9" id="KW-1185">Reference proteome</keyword>
<keyword evidence="4" id="KW-0862">Zinc</keyword>
<evidence type="ECO:0000313" key="8">
    <source>
        <dbReference type="EMBL" id="PHJ19829.1"/>
    </source>
</evidence>
<reference evidence="8 9" key="1">
    <citation type="journal article" date="2017" name="Int. J. Parasitol.">
        <title>The genome of the protozoan parasite Cystoisospora suis and a reverse vaccinology approach to identify vaccine candidates.</title>
        <authorList>
            <person name="Palmieri N."/>
            <person name="Shrestha A."/>
            <person name="Ruttkowski B."/>
            <person name="Beck T."/>
            <person name="Vogl C."/>
            <person name="Tomley F."/>
            <person name="Blake D.P."/>
            <person name="Joachim A."/>
        </authorList>
    </citation>
    <scope>NUCLEOTIDE SEQUENCE [LARGE SCALE GENOMIC DNA]</scope>
    <source>
        <strain evidence="8 9">Wien I</strain>
    </source>
</reference>
<evidence type="ECO:0000313" key="9">
    <source>
        <dbReference type="Proteomes" id="UP000221165"/>
    </source>
</evidence>
<comment type="subcellular location">
    <subcellularLocation>
        <location evidence="1">Nucleus</location>
    </subcellularLocation>
</comment>
<evidence type="ECO:0000256" key="6">
    <source>
        <dbReference type="PROSITE-ProRule" id="PRU00042"/>
    </source>
</evidence>
<keyword evidence="5" id="KW-0539">Nucleus</keyword>
<proteinExistence type="predicted"/>
<accession>A0A2C6KS48</accession>
<dbReference type="SMART" id="SM00355">
    <property type="entry name" value="ZnF_C2H2"/>
    <property type="match status" value="2"/>
</dbReference>
<keyword evidence="2" id="KW-0479">Metal-binding</keyword>
<dbReference type="GO" id="GO:0008270">
    <property type="term" value="F:zinc ion binding"/>
    <property type="evidence" value="ECO:0007669"/>
    <property type="project" value="UniProtKB-KW"/>
</dbReference>
<organism evidence="8 9">
    <name type="scientific">Cystoisospora suis</name>
    <dbReference type="NCBI Taxonomy" id="483139"/>
    <lineage>
        <taxon>Eukaryota</taxon>
        <taxon>Sar</taxon>
        <taxon>Alveolata</taxon>
        <taxon>Apicomplexa</taxon>
        <taxon>Conoidasida</taxon>
        <taxon>Coccidia</taxon>
        <taxon>Eucoccidiorida</taxon>
        <taxon>Eimeriorina</taxon>
        <taxon>Sarcocystidae</taxon>
        <taxon>Cystoisospora</taxon>
    </lineage>
</organism>
<dbReference type="Proteomes" id="UP000221165">
    <property type="component" value="Unassembled WGS sequence"/>
</dbReference>
<sequence length="382" mass="41067">MTCRHLNTSCLFSDTFVRFLPGTSRGGSRSQLRRCCSVPPRLSGCTYYTDCFFCTSVSGKRWPPFFLFACRGRACRVVCFPFPCALFKRSFIMGRKKRRGATLKPFCYYCDREFDDEKVLIQHQKAKHFKCTQCARKLDTATGLAVHLLQVHKEQINAVPNALSGRDMIEVIVHGMEGIPQEIIDERLSKQSKRDEGKATQKRQRVNWAQVTMAPTSMEQFALQAQQGILPTFAGLPSLLPPSALGTPGALPGVVSLPFPPPIAPPGLTASLPAPPCIQGLLGNTGAPAMSAVGVPSPLGGASGLFATPGSAATGPVGANAMDANKMNASGSGVPPSPPGRPPVNFAAPPLPANVMLLYNDDMISMEERRAHTEFGYRDGGA</sequence>
<dbReference type="EMBL" id="MIGC01003191">
    <property type="protein sequence ID" value="PHJ19829.1"/>
    <property type="molecule type" value="Genomic_DNA"/>
</dbReference>
<dbReference type="AlphaFoldDB" id="A0A2C6KS48"/>
<dbReference type="OrthoDB" id="1306014at2759"/>
<dbReference type="CDD" id="cd20908">
    <property type="entry name" value="SUF4-like"/>
    <property type="match status" value="1"/>
</dbReference>
<dbReference type="RefSeq" id="XP_067921522.1">
    <property type="nucleotide sequence ID" value="XM_068066505.1"/>
</dbReference>
<dbReference type="GeneID" id="94429716"/>
<dbReference type="GO" id="GO:0005634">
    <property type="term" value="C:nucleus"/>
    <property type="evidence" value="ECO:0007669"/>
    <property type="project" value="UniProtKB-SubCell"/>
</dbReference>
<dbReference type="InterPro" id="IPR013087">
    <property type="entry name" value="Znf_C2H2_type"/>
</dbReference>
<feature type="domain" description="C2H2-type" evidence="7">
    <location>
        <begin position="129"/>
        <end position="157"/>
    </location>
</feature>
<evidence type="ECO:0000259" key="7">
    <source>
        <dbReference type="PROSITE" id="PS50157"/>
    </source>
</evidence>
<comment type="caution">
    <text evidence="8">The sequence shown here is derived from an EMBL/GenBank/DDBJ whole genome shotgun (WGS) entry which is preliminary data.</text>
</comment>
<evidence type="ECO:0000256" key="1">
    <source>
        <dbReference type="ARBA" id="ARBA00004123"/>
    </source>
</evidence>
<dbReference type="PROSITE" id="PS50157">
    <property type="entry name" value="ZINC_FINGER_C2H2_2"/>
    <property type="match status" value="1"/>
</dbReference>
<evidence type="ECO:0000256" key="4">
    <source>
        <dbReference type="ARBA" id="ARBA00022833"/>
    </source>
</evidence>
<dbReference type="PROSITE" id="PS00028">
    <property type="entry name" value="ZINC_FINGER_C2H2_1"/>
    <property type="match status" value="1"/>
</dbReference>
<dbReference type="Gene3D" id="3.30.160.60">
    <property type="entry name" value="Classic Zinc Finger"/>
    <property type="match status" value="1"/>
</dbReference>
<evidence type="ECO:0000256" key="2">
    <source>
        <dbReference type="ARBA" id="ARBA00022723"/>
    </source>
</evidence>
<evidence type="ECO:0000256" key="5">
    <source>
        <dbReference type="ARBA" id="ARBA00023242"/>
    </source>
</evidence>
<gene>
    <name evidence="8" type="ORF">CSUI_006342</name>
</gene>